<dbReference type="RefSeq" id="XP_001386329.2">
    <property type="nucleotide sequence ID" value="XM_001386292.1"/>
</dbReference>
<dbReference type="EMBL" id="CP000501">
    <property type="protein sequence ID" value="ABN68300.2"/>
    <property type="molecule type" value="Genomic_DNA"/>
</dbReference>
<dbReference type="Proteomes" id="UP000002258">
    <property type="component" value="Chromosome 7"/>
</dbReference>
<organism evidence="1 2">
    <name type="scientific">Scheffersomyces stipitis (strain ATCC 58785 / CBS 6054 / NBRC 10063 / NRRL Y-11545)</name>
    <name type="common">Yeast</name>
    <name type="synonym">Pichia stipitis</name>
    <dbReference type="NCBI Taxonomy" id="322104"/>
    <lineage>
        <taxon>Eukaryota</taxon>
        <taxon>Fungi</taxon>
        <taxon>Dikarya</taxon>
        <taxon>Ascomycota</taxon>
        <taxon>Saccharomycotina</taxon>
        <taxon>Pichiomycetes</taxon>
        <taxon>Debaryomycetaceae</taxon>
        <taxon>Scheffersomyces</taxon>
    </lineage>
</organism>
<proteinExistence type="predicted"/>
<dbReference type="STRING" id="322104.A3LZ96"/>
<dbReference type="eggNOG" id="ENOG502RQF5">
    <property type="taxonomic scope" value="Eukaryota"/>
</dbReference>
<dbReference type="HOGENOM" id="CLU_1315824_0_0_1"/>
<name>A3LZ96_PICST</name>
<dbReference type="OMA" id="AFRINQC"/>
<evidence type="ECO:0000313" key="1">
    <source>
        <dbReference type="EMBL" id="ABN68300.2"/>
    </source>
</evidence>
<dbReference type="KEGG" id="pic:PICST_33462"/>
<accession>A3LZ96</accession>
<reference evidence="1 2" key="1">
    <citation type="journal article" date="2007" name="Nat. Biotechnol.">
        <title>Genome sequence of the lignocellulose-bioconverting and xylose-fermenting yeast Pichia stipitis.</title>
        <authorList>
            <person name="Jeffries T.W."/>
            <person name="Grigoriev I.V."/>
            <person name="Grimwood J."/>
            <person name="Laplaza J.M."/>
            <person name="Aerts A."/>
            <person name="Salamov A."/>
            <person name="Schmutz J."/>
            <person name="Lindquist E."/>
            <person name="Dehal P."/>
            <person name="Shapiro H."/>
            <person name="Jin Y.S."/>
            <person name="Passoth V."/>
            <person name="Richardson P.M."/>
        </authorList>
    </citation>
    <scope>NUCLEOTIDE SEQUENCE [LARGE SCALE GENOMIC DNA]</scope>
    <source>
        <strain evidence="2">ATCC 58785 / CBS 6054 / NBRC 10063 / NRRL Y-11545</strain>
    </source>
</reference>
<dbReference type="OrthoDB" id="4023538at2759"/>
<gene>
    <name evidence="1" type="primary">MATa2</name>
    <name evidence="1" type="ORF">PICST_33462</name>
</gene>
<dbReference type="AlphaFoldDB" id="A3LZ96"/>
<keyword evidence="2" id="KW-1185">Reference proteome</keyword>
<sequence>MSSSFSFSFPKVNRGTSTGSSVKQLACASSFPLVSTNSSKRDSDFLTHENPSSLLKKSRSRNDTFRSRNSFIVARNIITNLMPSDLKTFRDLAKTVSSIWKKSPRQFQEYFQYLSLVEASWYEKSTGTIRSAPPAFKHSEYRQLCRSSYYTKSKRDSAPKQSADSFKDKFRVTKVKRERNKGRSQTGAFKIKTSSVNCSLGIFTEDMYK</sequence>
<protein>
    <submittedName>
        <fullName evidence="1">Mating locus regulatory protein</fullName>
    </submittedName>
</protein>
<evidence type="ECO:0000313" key="2">
    <source>
        <dbReference type="Proteomes" id="UP000002258"/>
    </source>
</evidence>
<dbReference type="GeneID" id="4840619"/>
<dbReference type="InParanoid" id="A3LZ96"/>